<dbReference type="InterPro" id="IPR036278">
    <property type="entry name" value="Sialidase_sf"/>
</dbReference>
<dbReference type="SUPFAM" id="SSF110296">
    <property type="entry name" value="Oligoxyloglucan reducing end-specific cellobiohydrolase"/>
    <property type="match status" value="1"/>
</dbReference>
<accession>A0A0W0X588</accession>
<name>A0A0W0X588_9GAMM</name>
<sequence length="556" mass="56144">MKWMALVLYPIFLFIIKSAKAAIPVILSGPNPALANTYMIGSSTTLIYTITNNVPQSSFPISIRGISNPISRVTVANDCGNTLPAGPSICNLGIKISPTQTIAGLSINQTLLVDYQGRRPLSATMAFSVPNNATNSVLTAVGGGGGGSGVAPFIATSTDEGVTWDLQAIINPSLAGFYTTTSCTGQDLTAICTAAGHNFADAILAITRDGSKTWETIPTGAPADSLFSGTSCSGEENNAVCVAVGQVLVGQTDTPLLTVGRNGGNNWEVKAVAGIPPFGEFNATSCTGNGDTAICAAVGAEANNLGVQVGPLLAVSTNGGNSWVTKNLTNPLPVGLTVFNSVSCTGASNAVVCGLAGYNTATGPFIAVSTDGGNTWSSRPIISAVAGGFLDDIDCQGGGATATCVAVGRMQNAPFLVVSRDGGLTWNVKAVLNSPALGIFNGVSCGTSGNTAVCVAAGEDLTGGGAAAAPMLAVSTDGGSNWAMKAIPTLPNRGALFSTNCTYNGSKTICTAAGVDNTVDQPLLMVSTNNAQTWVRDTVADTITRGIYRGTSGTWG</sequence>
<dbReference type="Gene3D" id="2.130.10.10">
    <property type="entry name" value="YVTN repeat-like/Quinoprotein amine dehydrogenase"/>
    <property type="match status" value="2"/>
</dbReference>
<gene>
    <name evidence="1" type="ORF">Loak_0863</name>
</gene>
<dbReference type="AlphaFoldDB" id="A0A0W0X588"/>
<evidence type="ECO:0000313" key="1">
    <source>
        <dbReference type="EMBL" id="KTD39756.1"/>
    </source>
</evidence>
<proteinExistence type="predicted"/>
<dbReference type="InterPro" id="IPR015943">
    <property type="entry name" value="WD40/YVTN_repeat-like_dom_sf"/>
</dbReference>
<dbReference type="CDD" id="cd15482">
    <property type="entry name" value="Sialidase_non-viral"/>
    <property type="match status" value="1"/>
</dbReference>
<reference evidence="1 2" key="1">
    <citation type="submission" date="2015-11" db="EMBL/GenBank/DDBJ databases">
        <title>Genomic analysis of 38 Legionella species identifies large and diverse effector repertoires.</title>
        <authorList>
            <person name="Burstein D."/>
            <person name="Amaro F."/>
            <person name="Zusman T."/>
            <person name="Lifshitz Z."/>
            <person name="Cohen O."/>
            <person name="Gilbert J.A."/>
            <person name="Pupko T."/>
            <person name="Shuman H.A."/>
            <person name="Segal G."/>
        </authorList>
    </citation>
    <scope>NUCLEOTIDE SEQUENCE [LARGE SCALE GENOMIC DNA]</scope>
    <source>
        <strain evidence="1 2">Oak Ridge-10</strain>
    </source>
</reference>
<protein>
    <submittedName>
        <fullName evidence="1">BNR/Asp-box repeat containing protein</fullName>
    </submittedName>
</protein>
<dbReference type="RefSeq" id="WP_025385536.1">
    <property type="nucleotide sequence ID" value="NZ_LCUA01000036.1"/>
</dbReference>
<evidence type="ECO:0000313" key="2">
    <source>
        <dbReference type="Proteomes" id="UP000054858"/>
    </source>
</evidence>
<dbReference type="PATRIC" id="fig|29423.5.peg.901"/>
<dbReference type="EMBL" id="LNYP01000013">
    <property type="protein sequence ID" value="KTD39756.1"/>
    <property type="molecule type" value="Genomic_DNA"/>
</dbReference>
<comment type="caution">
    <text evidence="1">The sequence shown here is derived from an EMBL/GenBank/DDBJ whole genome shotgun (WGS) entry which is preliminary data.</text>
</comment>
<organism evidence="1 2">
    <name type="scientific">Legionella oakridgensis</name>
    <dbReference type="NCBI Taxonomy" id="29423"/>
    <lineage>
        <taxon>Bacteria</taxon>
        <taxon>Pseudomonadati</taxon>
        <taxon>Pseudomonadota</taxon>
        <taxon>Gammaproteobacteria</taxon>
        <taxon>Legionellales</taxon>
        <taxon>Legionellaceae</taxon>
        <taxon>Legionella</taxon>
    </lineage>
</organism>
<dbReference type="SUPFAM" id="SSF50939">
    <property type="entry name" value="Sialidases"/>
    <property type="match status" value="1"/>
</dbReference>
<dbReference type="Proteomes" id="UP000054858">
    <property type="component" value="Unassembled WGS sequence"/>
</dbReference>